<feature type="transmembrane region" description="Helical" evidence="1">
    <location>
        <begin position="12"/>
        <end position="31"/>
    </location>
</feature>
<dbReference type="Gene3D" id="2.40.160.10">
    <property type="entry name" value="Porin"/>
    <property type="match status" value="1"/>
</dbReference>
<dbReference type="RefSeq" id="WP_369331022.1">
    <property type="nucleotide sequence ID" value="NZ_JAULBC010000006.1"/>
</dbReference>
<reference evidence="2 3" key="1">
    <citation type="submission" date="2023-07" db="EMBL/GenBank/DDBJ databases">
        <authorList>
            <person name="Lian W.-H."/>
        </authorList>
    </citation>
    <scope>NUCLEOTIDE SEQUENCE [LARGE SCALE GENOMIC DNA]</scope>
    <source>
        <strain evidence="2 3">SYSU DXS3180</strain>
    </source>
</reference>
<organism evidence="2 3">
    <name type="scientific">Danxiaibacter flavus</name>
    <dbReference type="NCBI Taxonomy" id="3049108"/>
    <lineage>
        <taxon>Bacteria</taxon>
        <taxon>Pseudomonadati</taxon>
        <taxon>Bacteroidota</taxon>
        <taxon>Chitinophagia</taxon>
        <taxon>Chitinophagales</taxon>
        <taxon>Chitinophagaceae</taxon>
        <taxon>Danxiaibacter</taxon>
    </lineage>
</organism>
<keyword evidence="1" id="KW-0472">Membrane</keyword>
<name>A0ABV3ZJ69_9BACT</name>
<accession>A0ABV3ZJ69</accession>
<protein>
    <submittedName>
        <fullName evidence="2">Porin</fullName>
    </submittedName>
</protein>
<keyword evidence="3" id="KW-1185">Reference proteome</keyword>
<sequence length="437" mass="50165">MIQTLSNYTREITPFTFRFISLLVCIIYFSVFEVSAQNMDNVDSSQKQVLIDTGKKYFMPDVVHARHMGWTNGGNKYFTYQLGFAPIIDYSAFIQDNDSKQQVGKQENQGDLRSLRISIRGNINFKRPWHYFISAGHNGLDYDPGTQNKWNFTDLYFIIPVGMLGDLTVGKIKEPFVYEMVGDAANLPQTERILNPFFVNRNIGFRLNKSFLNDRMTASAGLFNDWFMKGQSFSESANTFAARVTALPIYEDNGRRFVHIGASVRYLEAENGVLRYKGRNESNVSSYYVDTKDFPASRSWNFGFEQLWSIDNFSLLSEYVHAWANTPKGTQQFKGYYFTGSWVISGEQRPYDKKAAYARRIKPVGKGGAWEVAARISQVNLNGRDVQGGLLDKMYLGLNWWASTRWRISFGYGASNLNKDGLIGVTNSFIWRLQWIY</sequence>
<evidence type="ECO:0000313" key="3">
    <source>
        <dbReference type="Proteomes" id="UP001560573"/>
    </source>
</evidence>
<keyword evidence="1" id="KW-1133">Transmembrane helix</keyword>
<dbReference type="InterPro" id="IPR023614">
    <property type="entry name" value="Porin_dom_sf"/>
</dbReference>
<comment type="caution">
    <text evidence="2">The sequence shown here is derived from an EMBL/GenBank/DDBJ whole genome shotgun (WGS) entry which is preliminary data.</text>
</comment>
<evidence type="ECO:0000256" key="1">
    <source>
        <dbReference type="SAM" id="Phobius"/>
    </source>
</evidence>
<evidence type="ECO:0000313" key="2">
    <source>
        <dbReference type="EMBL" id="MEX6689615.1"/>
    </source>
</evidence>
<dbReference type="Pfam" id="PF07396">
    <property type="entry name" value="Porin_O_P"/>
    <property type="match status" value="1"/>
</dbReference>
<keyword evidence="1" id="KW-0812">Transmembrane</keyword>
<gene>
    <name evidence="2" type="ORF">QTN47_19075</name>
</gene>
<dbReference type="InterPro" id="IPR010870">
    <property type="entry name" value="Porin_O/P"/>
</dbReference>
<dbReference type="Proteomes" id="UP001560573">
    <property type="component" value="Unassembled WGS sequence"/>
</dbReference>
<dbReference type="EMBL" id="JAULBC010000006">
    <property type="protein sequence ID" value="MEX6689615.1"/>
    <property type="molecule type" value="Genomic_DNA"/>
</dbReference>
<proteinExistence type="predicted"/>